<reference evidence="1 2" key="1">
    <citation type="submission" date="2024-03" db="EMBL/GenBank/DDBJ databases">
        <title>WGS assembly of Saponaria officinalis var. Norfolk2.</title>
        <authorList>
            <person name="Jenkins J."/>
            <person name="Shu S."/>
            <person name="Grimwood J."/>
            <person name="Barry K."/>
            <person name="Goodstein D."/>
            <person name="Schmutz J."/>
            <person name="Leebens-Mack J."/>
            <person name="Osbourn A."/>
        </authorList>
    </citation>
    <scope>NUCLEOTIDE SEQUENCE [LARGE SCALE GENOMIC DNA]</scope>
    <source>
        <strain evidence="2">cv. Norfolk2</strain>
        <strain evidence="1">JIC</strain>
        <tissue evidence="1">Leaf</tissue>
    </source>
</reference>
<dbReference type="SUPFAM" id="SSF53474">
    <property type="entry name" value="alpha/beta-Hydrolases"/>
    <property type="match status" value="1"/>
</dbReference>
<organism evidence="1 2">
    <name type="scientific">Saponaria officinalis</name>
    <name type="common">Common soapwort</name>
    <name type="synonym">Lychnis saponaria</name>
    <dbReference type="NCBI Taxonomy" id="3572"/>
    <lineage>
        <taxon>Eukaryota</taxon>
        <taxon>Viridiplantae</taxon>
        <taxon>Streptophyta</taxon>
        <taxon>Embryophyta</taxon>
        <taxon>Tracheophyta</taxon>
        <taxon>Spermatophyta</taxon>
        <taxon>Magnoliopsida</taxon>
        <taxon>eudicotyledons</taxon>
        <taxon>Gunneridae</taxon>
        <taxon>Pentapetalae</taxon>
        <taxon>Caryophyllales</taxon>
        <taxon>Caryophyllaceae</taxon>
        <taxon>Caryophylleae</taxon>
        <taxon>Saponaria</taxon>
    </lineage>
</organism>
<protein>
    <recommendedName>
        <fullName evidence="3">Triacylglycerol lipase</fullName>
    </recommendedName>
</protein>
<dbReference type="PANTHER" id="PTHR31479:SF4">
    <property type="entry name" value="FUNGAL LIPASE-LIKE DOMAIN-CONTAINING PROTEIN"/>
    <property type="match status" value="1"/>
</dbReference>
<dbReference type="Gene3D" id="3.40.50.1820">
    <property type="entry name" value="alpha/beta hydrolase"/>
    <property type="match status" value="1"/>
</dbReference>
<sequence>MMKGKNEDQSKAKAKGPSKREMFNVCGPIHLNIVDWRKPDQRRSIAASLVQGVYILERDRQQKRMGHNALAPIWWDYFNFQCIQILVDQVDHSTYGAIFEYKPHNPSLSYHIPPQHLPPKYVIAFRGTLIKSDTGRQDLHLDMILALNGLNKSTRCQVSLQAVQGLIANVGPQNVWLAGHSLGAAIALQIGKTMARNGCYIETYLFNPPYSSVPFEKLVHPILRHGLRAASSVITAGVSIALKGTRNNSSTTQHYDPFTILSPWIPYLFVNPSDPISCEYIGYFEHRGRMESWGVGGIERIATKESIVGLISGACGRDGEALHLIPSAFLVKNNHPMKDTVKLAHGIHQWWESHECWEHKHYQFR</sequence>
<evidence type="ECO:0000313" key="1">
    <source>
        <dbReference type="EMBL" id="KAK9724812.1"/>
    </source>
</evidence>
<proteinExistence type="predicted"/>
<dbReference type="AlphaFoldDB" id="A0AAW1KWC2"/>
<dbReference type="EMBL" id="JBDFQZ010000005">
    <property type="protein sequence ID" value="KAK9724814.1"/>
    <property type="molecule type" value="Genomic_DNA"/>
</dbReference>
<name>A0AAW1KWC2_SAPOF</name>
<evidence type="ECO:0000313" key="2">
    <source>
        <dbReference type="Proteomes" id="UP001443914"/>
    </source>
</evidence>
<gene>
    <name evidence="1" type="ORF">RND81_05G100100</name>
</gene>
<dbReference type="PANTHER" id="PTHR31479">
    <property type="entry name" value="ALPHA/BETA-HYDROLASES SUPERFAMILY PROTEIN"/>
    <property type="match status" value="1"/>
</dbReference>
<dbReference type="EMBL" id="JBDFQZ010000005">
    <property type="protein sequence ID" value="KAK9724812.1"/>
    <property type="molecule type" value="Genomic_DNA"/>
</dbReference>
<accession>A0AAW1KWC2</accession>
<dbReference type="EMBL" id="JBDFQZ010000005">
    <property type="protein sequence ID" value="KAK9724813.1"/>
    <property type="molecule type" value="Genomic_DNA"/>
</dbReference>
<keyword evidence="2" id="KW-1185">Reference proteome</keyword>
<dbReference type="Proteomes" id="UP001443914">
    <property type="component" value="Unassembled WGS sequence"/>
</dbReference>
<evidence type="ECO:0008006" key="3">
    <source>
        <dbReference type="Google" id="ProtNLM"/>
    </source>
</evidence>
<comment type="caution">
    <text evidence="1">The sequence shown here is derived from an EMBL/GenBank/DDBJ whole genome shotgun (WGS) entry which is preliminary data.</text>
</comment>
<dbReference type="InterPro" id="IPR029058">
    <property type="entry name" value="AB_hydrolase_fold"/>
</dbReference>